<dbReference type="PANTHER" id="PTHR34473">
    <property type="entry name" value="UPF0699 TRANSMEMBRANE PROTEIN YDBS"/>
    <property type="match status" value="1"/>
</dbReference>
<feature type="transmembrane region" description="Helical" evidence="1">
    <location>
        <begin position="184"/>
        <end position="209"/>
    </location>
</feature>
<dbReference type="RefSeq" id="WP_208297045.1">
    <property type="nucleotide sequence ID" value="NZ_SOAX01000008.1"/>
</dbReference>
<gene>
    <name evidence="3" type="ORF">DES49_3006</name>
</gene>
<protein>
    <submittedName>
        <fullName evidence="3">Putative membrane protein YdbT with pleckstrin-like domain</fullName>
    </submittedName>
</protein>
<dbReference type="Proteomes" id="UP000295830">
    <property type="component" value="Unassembled WGS sequence"/>
</dbReference>
<accession>A0A4R7JHU9</accession>
<feature type="domain" description="YdbS-like PH" evidence="2">
    <location>
        <begin position="410"/>
        <end position="485"/>
    </location>
</feature>
<feature type="transmembrane region" description="Helical" evidence="1">
    <location>
        <begin position="368"/>
        <end position="387"/>
    </location>
</feature>
<feature type="transmembrane region" description="Helical" evidence="1">
    <location>
        <begin position="50"/>
        <end position="72"/>
    </location>
</feature>
<dbReference type="InterPro" id="IPR014529">
    <property type="entry name" value="UCP026631"/>
</dbReference>
<keyword evidence="4" id="KW-1185">Reference proteome</keyword>
<feature type="domain" description="YdbS-like PH" evidence="2">
    <location>
        <begin position="71"/>
        <end position="148"/>
    </location>
</feature>
<dbReference type="AlphaFoldDB" id="A0A4R7JHU9"/>
<dbReference type="PIRSF" id="PIRSF026631">
    <property type="entry name" value="UCP026631"/>
    <property type="match status" value="1"/>
</dbReference>
<feature type="transmembrane region" description="Helical" evidence="1">
    <location>
        <begin position="236"/>
        <end position="260"/>
    </location>
</feature>
<evidence type="ECO:0000313" key="4">
    <source>
        <dbReference type="Proteomes" id="UP000295830"/>
    </source>
</evidence>
<evidence type="ECO:0000313" key="3">
    <source>
        <dbReference type="EMBL" id="TDT37054.1"/>
    </source>
</evidence>
<keyword evidence="1" id="KW-1133">Transmembrane helix</keyword>
<comment type="caution">
    <text evidence="3">The sequence shown here is derived from an EMBL/GenBank/DDBJ whole genome shotgun (WGS) entry which is preliminary data.</text>
</comment>
<name>A0A4R7JHU9_9GAMM</name>
<dbReference type="PANTHER" id="PTHR34473:SF2">
    <property type="entry name" value="UPF0699 TRANSMEMBRANE PROTEIN YDBT"/>
    <property type="match status" value="1"/>
</dbReference>
<proteinExistence type="predicted"/>
<sequence length="498" mass="55228">MHEVSDWSRVSPLSMIHQGIAFIRQLAGTNPGPLLGLLAGAYAFAQRSPLMLATTAVTLLAAGLALLVLAWLRFQYRVSADTIQVQQGVFTRQNLTLEFDRIQNVRIETPLYLRPFGLARLSIESAGSSSEEVHLPGIPTAHAEILRDRALASHGDMDADEDSGRQAEGESVPQHLLSRRPSDLVIYGISSPAILWGGAILASVLGAVARRVEEAGSDLEPLRALAEQLPDSVSPAWLVVAGIIMLLGVMTLFSVVMALVRYHGYRLEKAGDRYRLHSGLITRREQGLRQYRIQHVRLAQSLVARLFGRHHLTCHQIGMMQPDQPEGGGNRLMAPALTPEEQRQLLAHLLPGLPWQALSFNGVSWRYMLPRLAFWGGLWLAAVLGALYQDASVWILATAPLPPALIWLNWRRQGWCLNGEYLILRGGLFGCHYTVFAGFRAQKVRVYDSPLQRRAGLANLATRLGSGAFLLPFIRRPEAEMLMDELLYRMETSNAPWL</sequence>
<evidence type="ECO:0000256" key="1">
    <source>
        <dbReference type="SAM" id="Phobius"/>
    </source>
</evidence>
<organism evidence="3 4">
    <name type="scientific">Halospina denitrificans</name>
    <dbReference type="NCBI Taxonomy" id="332522"/>
    <lineage>
        <taxon>Bacteria</taxon>
        <taxon>Pseudomonadati</taxon>
        <taxon>Pseudomonadota</taxon>
        <taxon>Gammaproteobacteria</taxon>
        <taxon>Halospina</taxon>
    </lineage>
</organism>
<keyword evidence="1" id="KW-0472">Membrane</keyword>
<reference evidence="3 4" key="1">
    <citation type="submission" date="2019-03" db="EMBL/GenBank/DDBJ databases">
        <title>Genomic Encyclopedia of Type Strains, Phase IV (KMG-IV): sequencing the most valuable type-strain genomes for metagenomic binning, comparative biology and taxonomic classification.</title>
        <authorList>
            <person name="Goeker M."/>
        </authorList>
    </citation>
    <scope>NUCLEOTIDE SEQUENCE [LARGE SCALE GENOMIC DNA]</scope>
    <source>
        <strain evidence="3 4">DSM 15505</strain>
    </source>
</reference>
<dbReference type="InterPro" id="IPR005182">
    <property type="entry name" value="YdbS-like_PH"/>
</dbReference>
<evidence type="ECO:0000259" key="2">
    <source>
        <dbReference type="Pfam" id="PF03703"/>
    </source>
</evidence>
<dbReference type="EMBL" id="SOAX01000008">
    <property type="protein sequence ID" value="TDT37054.1"/>
    <property type="molecule type" value="Genomic_DNA"/>
</dbReference>
<dbReference type="Pfam" id="PF03703">
    <property type="entry name" value="bPH_2"/>
    <property type="match status" value="2"/>
</dbReference>
<feature type="transmembrane region" description="Helical" evidence="1">
    <location>
        <begin position="422"/>
        <end position="442"/>
    </location>
</feature>
<keyword evidence="1" id="KW-0812">Transmembrane</keyword>